<evidence type="ECO:0000256" key="1">
    <source>
        <dbReference type="SAM" id="MobiDB-lite"/>
    </source>
</evidence>
<proteinExistence type="predicted"/>
<dbReference type="PANTHER" id="PTHR35567:SF1">
    <property type="entry name" value="CONSERVED FUNGAL PROTEIN (AFU_ORTHOLOGUE AFUA_1G14230)"/>
    <property type="match status" value="1"/>
</dbReference>
<feature type="signal peptide" evidence="2">
    <location>
        <begin position="1"/>
        <end position="21"/>
    </location>
</feature>
<evidence type="ECO:0000313" key="4">
    <source>
        <dbReference type="Proteomes" id="UP000022910"/>
    </source>
</evidence>
<feature type="chain" id="PRO_5001476368" evidence="2">
    <location>
        <begin position="22"/>
        <end position="301"/>
    </location>
</feature>
<dbReference type="Pfam" id="PF11937">
    <property type="entry name" value="DUF3455"/>
    <property type="match status" value="1"/>
</dbReference>
<evidence type="ECO:0000256" key="2">
    <source>
        <dbReference type="SAM" id="SignalP"/>
    </source>
</evidence>
<accession>A0A015LR12</accession>
<keyword evidence="2" id="KW-0732">Signal</keyword>
<organism evidence="3 4">
    <name type="scientific">Rhizophagus irregularis (strain DAOM 197198w)</name>
    <name type="common">Glomus intraradices</name>
    <dbReference type="NCBI Taxonomy" id="1432141"/>
    <lineage>
        <taxon>Eukaryota</taxon>
        <taxon>Fungi</taxon>
        <taxon>Fungi incertae sedis</taxon>
        <taxon>Mucoromycota</taxon>
        <taxon>Glomeromycotina</taxon>
        <taxon>Glomeromycetes</taxon>
        <taxon>Glomerales</taxon>
        <taxon>Glomeraceae</taxon>
        <taxon>Rhizophagus</taxon>
    </lineage>
</organism>
<feature type="region of interest" description="Disordered" evidence="1">
    <location>
        <begin position="246"/>
        <end position="276"/>
    </location>
</feature>
<feature type="compositionally biased region" description="Low complexity" evidence="1">
    <location>
        <begin position="260"/>
        <end position="271"/>
    </location>
</feature>
<protein>
    <submittedName>
        <fullName evidence="3">Uncharacterized protein</fullName>
    </submittedName>
</protein>
<dbReference type="OMA" id="KWNILEA"/>
<reference evidence="3 4" key="1">
    <citation type="submission" date="2014-02" db="EMBL/GenBank/DDBJ databases">
        <title>Single nucleus genome sequencing reveals high similarity among nuclei of an endomycorrhizal fungus.</title>
        <authorList>
            <person name="Lin K."/>
            <person name="Geurts R."/>
            <person name="Zhang Z."/>
            <person name="Limpens E."/>
            <person name="Saunders D.G."/>
            <person name="Mu D."/>
            <person name="Pang E."/>
            <person name="Cao H."/>
            <person name="Cha H."/>
            <person name="Lin T."/>
            <person name="Zhou Q."/>
            <person name="Shang Y."/>
            <person name="Li Y."/>
            <person name="Ivanov S."/>
            <person name="Sharma T."/>
            <person name="Velzen R.V."/>
            <person name="Ruijter N.D."/>
            <person name="Aanen D.K."/>
            <person name="Win J."/>
            <person name="Kamoun S."/>
            <person name="Bisseling T."/>
            <person name="Huang S."/>
        </authorList>
    </citation>
    <scope>NUCLEOTIDE SEQUENCE [LARGE SCALE GENOMIC DNA]</scope>
    <source>
        <strain evidence="4">DAOM197198w</strain>
    </source>
</reference>
<sequence length="301" mass="31813">MNHFNFMIILVSLLALSLLNSVDFVSCQDPAPAPAPGTPAPGTPAPAPAPETPAPAPAAPVIIPTTIGTITKEPDLSSVPQGLLVPKGNNFAFILNARGNQKYQCVSTSKQWLHVDSEAMLINDKNDIQQHFDPAFVVVQHNTTKTPTQGGNYTWNSLLPSDNSQVIAKVVNSADSPQSTNNVPWELNVATFRSDAGRLSKISYILKINTNGGAAPPTDQCGGQYIDGFIQPVQYEADYLFYEGTLPGSGTPTDQPANPSESASSTSTSKTNDGYSSKPIGPGKLSWVAIVGFISVGVISF</sequence>
<dbReference type="Proteomes" id="UP000022910">
    <property type="component" value="Unassembled WGS sequence"/>
</dbReference>
<dbReference type="OrthoDB" id="1859733at2759"/>
<dbReference type="EMBL" id="JEMT01027436">
    <property type="protein sequence ID" value="EXX57128.1"/>
    <property type="molecule type" value="Genomic_DNA"/>
</dbReference>
<feature type="region of interest" description="Disordered" evidence="1">
    <location>
        <begin position="33"/>
        <end position="56"/>
    </location>
</feature>
<evidence type="ECO:0000313" key="3">
    <source>
        <dbReference type="EMBL" id="EXX57128.1"/>
    </source>
</evidence>
<dbReference type="InterPro" id="IPR021851">
    <property type="entry name" value="DUF3455"/>
</dbReference>
<comment type="caution">
    <text evidence="3">The sequence shown here is derived from an EMBL/GenBank/DDBJ whole genome shotgun (WGS) entry which is preliminary data.</text>
</comment>
<dbReference type="AlphaFoldDB" id="A0A015LR12"/>
<feature type="compositionally biased region" description="Polar residues" evidence="1">
    <location>
        <begin position="248"/>
        <end position="259"/>
    </location>
</feature>
<name>A0A015LR12_RHIIW</name>
<gene>
    <name evidence="3" type="ORF">RirG_210090</name>
</gene>
<dbReference type="PANTHER" id="PTHR35567">
    <property type="entry name" value="MALATE DEHYDROGENASE (AFU_ORTHOLOGUE AFUA_2G13800)"/>
    <property type="match status" value="1"/>
</dbReference>
<keyword evidence="4" id="KW-1185">Reference proteome</keyword>
<dbReference type="HOGENOM" id="CLU_924857_0_0_1"/>